<organism evidence="1 2">
    <name type="scientific">Chloebia gouldiae</name>
    <name type="common">Gouldian finch</name>
    <name type="synonym">Erythrura gouldiae</name>
    <dbReference type="NCBI Taxonomy" id="44316"/>
    <lineage>
        <taxon>Eukaryota</taxon>
        <taxon>Metazoa</taxon>
        <taxon>Chordata</taxon>
        <taxon>Craniata</taxon>
        <taxon>Vertebrata</taxon>
        <taxon>Euteleostomi</taxon>
        <taxon>Archelosauria</taxon>
        <taxon>Archosauria</taxon>
        <taxon>Dinosauria</taxon>
        <taxon>Saurischia</taxon>
        <taxon>Theropoda</taxon>
        <taxon>Coelurosauria</taxon>
        <taxon>Aves</taxon>
        <taxon>Neognathae</taxon>
        <taxon>Neoaves</taxon>
        <taxon>Telluraves</taxon>
        <taxon>Australaves</taxon>
        <taxon>Passeriformes</taxon>
        <taxon>Passeroidea</taxon>
        <taxon>Passeridae</taxon>
        <taxon>Chloebia</taxon>
    </lineage>
</organism>
<dbReference type="EMBL" id="QUSF01000019">
    <property type="protein sequence ID" value="RLW02283.1"/>
    <property type="molecule type" value="Genomic_DNA"/>
</dbReference>
<reference evidence="1 2" key="1">
    <citation type="journal article" date="2018" name="Proc. R. Soc. B">
        <title>A non-coding region near Follistatin controls head colour polymorphism in the Gouldian finch.</title>
        <authorList>
            <person name="Toomey M.B."/>
            <person name="Marques C.I."/>
            <person name="Andrade P."/>
            <person name="Araujo P.M."/>
            <person name="Sabatino S."/>
            <person name="Gazda M.A."/>
            <person name="Afonso S."/>
            <person name="Lopes R.J."/>
            <person name="Corbo J.C."/>
            <person name="Carneiro M."/>
        </authorList>
    </citation>
    <scope>NUCLEOTIDE SEQUENCE [LARGE SCALE GENOMIC DNA]</scope>
    <source>
        <strain evidence="1">Red01</strain>
        <tissue evidence="1">Muscle</tissue>
    </source>
</reference>
<dbReference type="OrthoDB" id="5955292at2759"/>
<dbReference type="AlphaFoldDB" id="A0A3L8SI71"/>
<gene>
    <name evidence="1" type="ORF">DV515_00007491</name>
</gene>
<keyword evidence="2" id="KW-1185">Reference proteome</keyword>
<evidence type="ECO:0000313" key="1">
    <source>
        <dbReference type="EMBL" id="RLW02283.1"/>
    </source>
</evidence>
<dbReference type="Proteomes" id="UP000276834">
    <property type="component" value="Unassembled WGS sequence"/>
</dbReference>
<accession>A0A3L8SI71</accession>
<protein>
    <submittedName>
        <fullName evidence="1">Uncharacterized protein</fullName>
    </submittedName>
</protein>
<proteinExistence type="predicted"/>
<sequence>MDVDSRQKLLPDSAPWAARTKQNSVILENGGSKGISQPCPRCVAGESQKSLIYGIKGKVSIKVSIRIWPLQSHPGLLEEERGQRSSSDFLLGCPGCSWVLPCPALLPPWARLVHSYTCPKCFCSSGASGLVQKG</sequence>
<evidence type="ECO:0000313" key="2">
    <source>
        <dbReference type="Proteomes" id="UP000276834"/>
    </source>
</evidence>
<name>A0A3L8SI71_CHLGU</name>
<comment type="caution">
    <text evidence="1">The sequence shown here is derived from an EMBL/GenBank/DDBJ whole genome shotgun (WGS) entry which is preliminary data.</text>
</comment>